<dbReference type="Pfam" id="PF15495">
    <property type="entry name" value="Fimbrillin_C"/>
    <property type="match status" value="1"/>
</dbReference>
<dbReference type="InterPro" id="IPR047786">
    <property type="entry name" value="Mfa1_fim"/>
</dbReference>
<dbReference type="NCBIfam" id="NF038041">
    <property type="entry name" value="fim_Mfa1_fam"/>
    <property type="match status" value="1"/>
</dbReference>
<dbReference type="GO" id="GO:0009418">
    <property type="term" value="C:pilus shaft"/>
    <property type="evidence" value="ECO:0007669"/>
    <property type="project" value="InterPro"/>
</dbReference>
<gene>
    <name evidence="3" type="ORF">BatF92_07140</name>
</gene>
<evidence type="ECO:0000313" key="4">
    <source>
        <dbReference type="Proteomes" id="UP000500882"/>
    </source>
</evidence>
<dbReference type="PROSITE" id="PS51257">
    <property type="entry name" value="PROKAR_LIPOPROTEIN"/>
    <property type="match status" value="1"/>
</dbReference>
<evidence type="ECO:0000313" key="3">
    <source>
        <dbReference type="EMBL" id="BCA48772.1"/>
    </source>
</evidence>
<feature type="signal peptide" evidence="1">
    <location>
        <begin position="1"/>
        <end position="20"/>
    </location>
</feature>
<evidence type="ECO:0000259" key="2">
    <source>
        <dbReference type="Pfam" id="PF15495"/>
    </source>
</evidence>
<keyword evidence="1" id="KW-0732">Signal</keyword>
<organism evidence="3 4">
    <name type="scientific">Bacteroides thetaiotaomicron</name>
    <dbReference type="NCBI Taxonomy" id="818"/>
    <lineage>
        <taxon>Bacteria</taxon>
        <taxon>Pseudomonadati</taxon>
        <taxon>Bacteroidota</taxon>
        <taxon>Bacteroidia</taxon>
        <taxon>Bacteroidales</taxon>
        <taxon>Bacteroidaceae</taxon>
        <taxon>Bacteroides</taxon>
    </lineage>
</organism>
<name>A0A679HJ07_BACT4</name>
<dbReference type="InterPro" id="IPR029140">
    <property type="entry name" value="Mfa1_C"/>
</dbReference>
<feature type="domain" description="Minor fimbrium subunit Mfa1 C-terminal" evidence="2">
    <location>
        <begin position="336"/>
        <end position="401"/>
    </location>
</feature>
<dbReference type="AlphaFoldDB" id="A0A679HJ07"/>
<evidence type="ECO:0000256" key="1">
    <source>
        <dbReference type="SAM" id="SignalP"/>
    </source>
</evidence>
<accession>A0A679HJ07</accession>
<dbReference type="RefSeq" id="WP_022470687.1">
    <property type="nucleotide sequence ID" value="NZ_AP022660.1"/>
</dbReference>
<reference evidence="3 4" key="1">
    <citation type="submission" date="2020-02" db="EMBL/GenBank/DDBJ databases">
        <title>Whole-genome sequencing and comparative analysis of the genomes of Bacteroides thetaiotaomicron and Escherichia coli isolated from a healthy resident in Vietnam.</title>
        <authorList>
            <person name="Mohsin M."/>
            <person name="Tanaka K."/>
            <person name="Kawahara R."/>
            <person name="Kondo S."/>
            <person name="Noguchi H."/>
            <person name="Motooka D."/>
            <person name="Nakamura S."/>
            <person name="Khong D.T."/>
            <person name="Nguyen T.N."/>
            <person name="Tran H.T."/>
            <person name="Yamamoto Y."/>
        </authorList>
    </citation>
    <scope>NUCLEOTIDE SEQUENCE [LARGE SCALE GENOMIC DNA]</scope>
    <source>
        <strain evidence="3 4">F9-2</strain>
    </source>
</reference>
<dbReference type="Proteomes" id="UP000500882">
    <property type="component" value="Chromosome"/>
</dbReference>
<protein>
    <recommendedName>
        <fullName evidence="2">Minor fimbrium subunit Mfa1 C-terminal domain-containing protein</fullName>
    </recommendedName>
</protein>
<dbReference type="EMBL" id="AP022660">
    <property type="protein sequence ID" value="BCA48772.1"/>
    <property type="molecule type" value="Genomic_DNA"/>
</dbReference>
<proteinExistence type="predicted"/>
<sequence length="407" mass="44750">MKVKNLLLAGLAVAAMTACSNENDEIVNNGNQNPETAFMQLSFEVPGSRATSVDNKDDEQGTADEYGVQTVDVKLTYNDGSTKELSKPIEDFDVAKDGQTLILTNVEVVPAGTITKATAVLNKKTLNPWSATPFTVVGSGLNYLTSGIAEAKNFLMSGEITEAKEFVAGATTNIVIPVSRVSAKLDEVTDTKTFPIAANADAGAQINEIMKITLDEYSYGNLALQSNILEGDVANQTYFYTYGTTKDNYTYNKMSNDAVVYCLENAATEGLQKNSTYVVYKATVTFGDVAPTTPFYVWNNTIYKTLAELKAANAGIGESFTDDSTQAEFLAKHVYKYENGECFYMTEVDYATNNHKIVRNTWYKLEVESIAKLGFPTPEVPPTFDEAYMNLKITINPWKVRFNKIQF</sequence>
<feature type="chain" id="PRO_5025450834" description="Minor fimbrium subunit Mfa1 C-terminal domain-containing protein" evidence="1">
    <location>
        <begin position="21"/>
        <end position="407"/>
    </location>
</feature>
<dbReference type="Gene3D" id="2.60.40.3690">
    <property type="match status" value="1"/>
</dbReference>